<evidence type="ECO:0000313" key="2">
    <source>
        <dbReference type="Proteomes" id="UP000268014"/>
    </source>
</evidence>
<organism evidence="3">
    <name type="scientific">Haemonchus placei</name>
    <name type="common">Barber's pole worm</name>
    <dbReference type="NCBI Taxonomy" id="6290"/>
    <lineage>
        <taxon>Eukaryota</taxon>
        <taxon>Metazoa</taxon>
        <taxon>Ecdysozoa</taxon>
        <taxon>Nematoda</taxon>
        <taxon>Chromadorea</taxon>
        <taxon>Rhabditida</taxon>
        <taxon>Rhabditina</taxon>
        <taxon>Rhabditomorpha</taxon>
        <taxon>Strongyloidea</taxon>
        <taxon>Trichostrongylidae</taxon>
        <taxon>Haemonchus</taxon>
    </lineage>
</organism>
<proteinExistence type="predicted"/>
<dbReference type="WBParaSite" id="HPLM_0001944001-mRNA-1">
    <property type="protein sequence ID" value="HPLM_0001944001-mRNA-1"/>
    <property type="gene ID" value="HPLM_0001944001"/>
</dbReference>
<dbReference type="AlphaFoldDB" id="A0A0N4X4Z8"/>
<evidence type="ECO:0000313" key="1">
    <source>
        <dbReference type="EMBL" id="VDO77180.1"/>
    </source>
</evidence>
<evidence type="ECO:0000313" key="3">
    <source>
        <dbReference type="WBParaSite" id="HPLM_0001944001-mRNA-1"/>
    </source>
</evidence>
<name>A0A0N4X4Z8_HAEPC</name>
<dbReference type="EMBL" id="UZAF01021316">
    <property type="protein sequence ID" value="VDO77180.1"/>
    <property type="molecule type" value="Genomic_DNA"/>
</dbReference>
<protein>
    <submittedName>
        <fullName evidence="1 3">Uncharacterized protein</fullName>
    </submittedName>
</protein>
<accession>A0A0N4X4Z8</accession>
<dbReference type="Proteomes" id="UP000268014">
    <property type="component" value="Unassembled WGS sequence"/>
</dbReference>
<reference evidence="1 2" key="2">
    <citation type="submission" date="2018-11" db="EMBL/GenBank/DDBJ databases">
        <authorList>
            <consortium name="Pathogen Informatics"/>
        </authorList>
    </citation>
    <scope>NUCLEOTIDE SEQUENCE [LARGE SCALE GENOMIC DNA]</scope>
    <source>
        <strain evidence="1 2">MHpl1</strain>
    </source>
</reference>
<reference evidence="3" key="1">
    <citation type="submission" date="2017-02" db="UniProtKB">
        <authorList>
            <consortium name="WormBaseParasite"/>
        </authorList>
    </citation>
    <scope>IDENTIFICATION</scope>
</reference>
<sequence length="51" mass="5965">MHVFCDTLKICFKTLLKRRPYHRQSIGQSTSDHGGSNVGEHGKWQFVEYKL</sequence>
<gene>
    <name evidence="1" type="ORF">HPLM_LOCUS19432</name>
</gene>
<keyword evidence="2" id="KW-1185">Reference proteome</keyword>